<feature type="domain" description="G-protein coupled receptors family 1 profile" evidence="6">
    <location>
        <begin position="47"/>
        <end position="300"/>
    </location>
</feature>
<feature type="transmembrane region" description="Helical" evidence="5">
    <location>
        <begin position="881"/>
        <end position="906"/>
    </location>
</feature>
<accession>A0ABY7F1J0</accession>
<feature type="transmembrane region" description="Helical" evidence="5">
    <location>
        <begin position="112"/>
        <end position="141"/>
    </location>
</feature>
<keyword evidence="2 5" id="KW-0812">Transmembrane</keyword>
<evidence type="ECO:0000313" key="7">
    <source>
        <dbReference type="EMBL" id="WAR14952.1"/>
    </source>
</evidence>
<reference evidence="7" key="1">
    <citation type="submission" date="2022-11" db="EMBL/GenBank/DDBJ databases">
        <title>Centuries of genome instability and evolution in soft-shell clam transmissible cancer (bioRxiv).</title>
        <authorList>
            <person name="Hart S.F.M."/>
            <person name="Yonemitsu M.A."/>
            <person name="Giersch R.M."/>
            <person name="Beal B.F."/>
            <person name="Arriagada G."/>
            <person name="Davis B.W."/>
            <person name="Ostrander E.A."/>
            <person name="Goff S.P."/>
            <person name="Metzger M.J."/>
        </authorList>
    </citation>
    <scope>NUCLEOTIDE SEQUENCE</scope>
    <source>
        <strain evidence="7">MELC-2E11</strain>
        <tissue evidence="7">Siphon/mantle</tissue>
    </source>
</reference>
<feature type="transmembrane region" description="Helical" evidence="5">
    <location>
        <begin position="153"/>
        <end position="172"/>
    </location>
</feature>
<dbReference type="Gene3D" id="1.20.1070.10">
    <property type="entry name" value="Rhodopsin 7-helix transmembrane proteins"/>
    <property type="match status" value="3"/>
</dbReference>
<evidence type="ECO:0000256" key="4">
    <source>
        <dbReference type="ARBA" id="ARBA00023136"/>
    </source>
</evidence>
<sequence length="1061" mass="120452">MMVPNNTTKPETFLFKDGYDIPVYGLTNGMFYYIHIPAIVCLLASLSCAVATIVLSFKRRKAGEFFTKWSKRGRLVVYISACDGMFCVSHLMDHLQILFTLDHVRPKELCAFYGFVMTVFVVAQILIVNVVAVNAFVMMFLNKKISFGKYDSCLIIWAFGVPIFGATVAATYEQFGPMGIACLYDAIKGHVANMVLTTIPVPVILVANIVLYILTFIRIRSDALIRKYRFGTNANAVGRHIKAAKRMLMFVFAFVFQWWCFGLFGAWSLFVDNPLEIPEILNYFGVVFTNLGGVFNLVVYLLVFRNKSKQLMSKSQQIQNEKNDDLQELAVTIPKKQHIFPKSEREAILEMIKNAKSTDQLEMMVPNNTTKPETFLFKDGYDIPVYGLANGMFYYIHIPAIVCLLASLSCAVATIVLSFKRRKAGEFFTKWSKGERLVVYISTCDGMFCASHLMDHLQILFTLDHVRPKELCAFYGFVMTVFVVAQILIVNVVAVHVFVMMFLNKKISFGKYDSCLIIWAFGVPIFGATVAATYEQFGPMGIACLYDAIKGHVANMVLTTIPVPVILVANIVLYILTFIRIRSDTLIRKYRFGTYANAVGRHIKAAKRMLMFVCAFVLQWWCFGLFGAWSLFVDNPLEIPEILNYFGVVFTNLGDVFNLVVYLLVLRNKSRQLMSKPQQIQNEKSDDLQELAHLEMMVPNSTTKPELFDLPVYWLANEMFYYIHIPAIVCLLASLSCAVATIVLFFKRRNAGEFFTKWSKGERLVVYISTCDGMFCASHLIDHLQILFSLDHVRPKELCAFYGFIMTLFVVAQILIVNVVAVNVFVMMFLNKKFSFGKYDSRLLIWAFVVPFTGATVAATYEQFGPMGVSCYYDAINGHVANMVLTTIPVPVILVINIVLYILNFIRIRSDAINRKQVIGSNTKAVRRHIKAAKGMSMFVLAFVIQCWCFGLFGVWSLFVDSPLEIPVIFNYIGVVFTNLAGILNLVVYLLMFRSSQILKSKQELFENKINDHLQQAAVVLARKQYRKCERESFLAMIEDEKATQSVLLTYLSPVMLQCKD</sequence>
<protein>
    <recommendedName>
        <fullName evidence="6">G-protein coupled receptors family 1 profile domain-containing protein</fullName>
    </recommendedName>
</protein>
<feature type="transmembrane region" description="Helical" evidence="5">
    <location>
        <begin position="969"/>
        <end position="992"/>
    </location>
</feature>
<feature type="transmembrane region" description="Helical" evidence="5">
    <location>
        <begin position="554"/>
        <end position="579"/>
    </location>
</feature>
<feature type="transmembrane region" description="Helical" evidence="5">
    <location>
        <begin position="720"/>
        <end position="746"/>
    </location>
</feature>
<feature type="domain" description="G-protein coupled receptors family 1 profile" evidence="6">
    <location>
        <begin position="737"/>
        <end position="989"/>
    </location>
</feature>
<proteinExistence type="predicted"/>
<evidence type="ECO:0000313" key="8">
    <source>
        <dbReference type="Proteomes" id="UP001164746"/>
    </source>
</evidence>
<feature type="transmembrane region" description="Helical" evidence="5">
    <location>
        <begin position="75"/>
        <end position="92"/>
    </location>
</feature>
<feature type="transmembrane region" description="Helical" evidence="5">
    <location>
        <begin position="515"/>
        <end position="534"/>
    </location>
</feature>
<dbReference type="SUPFAM" id="SSF81321">
    <property type="entry name" value="Family A G protein-coupled receptor-like"/>
    <property type="match status" value="3"/>
</dbReference>
<feature type="transmembrane region" description="Helical" evidence="5">
    <location>
        <begin position="610"/>
        <end position="633"/>
    </location>
</feature>
<organism evidence="7 8">
    <name type="scientific">Mya arenaria</name>
    <name type="common">Soft-shell clam</name>
    <dbReference type="NCBI Taxonomy" id="6604"/>
    <lineage>
        <taxon>Eukaryota</taxon>
        <taxon>Metazoa</taxon>
        <taxon>Spiralia</taxon>
        <taxon>Lophotrochozoa</taxon>
        <taxon>Mollusca</taxon>
        <taxon>Bivalvia</taxon>
        <taxon>Autobranchia</taxon>
        <taxon>Heteroconchia</taxon>
        <taxon>Euheterodonta</taxon>
        <taxon>Imparidentia</taxon>
        <taxon>Neoheterodontei</taxon>
        <taxon>Myida</taxon>
        <taxon>Myoidea</taxon>
        <taxon>Myidae</taxon>
        <taxon>Mya</taxon>
    </lineage>
</organism>
<feature type="transmembrane region" description="Helical" evidence="5">
    <location>
        <begin position="32"/>
        <end position="55"/>
    </location>
</feature>
<feature type="domain" description="G-protein coupled receptors family 1 profile" evidence="6">
    <location>
        <begin position="409"/>
        <end position="662"/>
    </location>
</feature>
<evidence type="ECO:0000256" key="5">
    <source>
        <dbReference type="SAM" id="Phobius"/>
    </source>
</evidence>
<dbReference type="Proteomes" id="UP001164746">
    <property type="component" value="Chromosome 9"/>
</dbReference>
<feature type="transmembrane region" description="Helical" evidence="5">
    <location>
        <begin position="843"/>
        <end position="861"/>
    </location>
</feature>
<dbReference type="CDD" id="cd00637">
    <property type="entry name" value="7tm_classA_rhodopsin-like"/>
    <property type="match status" value="1"/>
</dbReference>
<keyword evidence="3 5" id="KW-1133">Transmembrane helix</keyword>
<dbReference type="PROSITE" id="PS50262">
    <property type="entry name" value="G_PROTEIN_RECEP_F1_2"/>
    <property type="match status" value="3"/>
</dbReference>
<dbReference type="EMBL" id="CP111020">
    <property type="protein sequence ID" value="WAR14952.1"/>
    <property type="molecule type" value="Genomic_DNA"/>
</dbReference>
<feature type="transmembrane region" description="Helical" evidence="5">
    <location>
        <begin position="393"/>
        <end position="419"/>
    </location>
</feature>
<name>A0ABY7F1J0_MYAAR</name>
<evidence type="ECO:0000256" key="1">
    <source>
        <dbReference type="ARBA" id="ARBA00004141"/>
    </source>
</evidence>
<feature type="transmembrane region" description="Helical" evidence="5">
    <location>
        <begin position="800"/>
        <end position="831"/>
    </location>
</feature>
<feature type="transmembrane region" description="Helical" evidence="5">
    <location>
        <begin position="937"/>
        <end position="957"/>
    </location>
</feature>
<evidence type="ECO:0000259" key="6">
    <source>
        <dbReference type="PROSITE" id="PS50262"/>
    </source>
</evidence>
<comment type="subcellular location">
    <subcellularLocation>
        <location evidence="1">Membrane</location>
        <topology evidence="1">Multi-pass membrane protein</topology>
    </subcellularLocation>
</comment>
<feature type="transmembrane region" description="Helical" evidence="5">
    <location>
        <begin position="645"/>
        <end position="666"/>
    </location>
</feature>
<dbReference type="PANTHER" id="PTHR23112">
    <property type="entry name" value="G PROTEIN-COUPLED RECEPTOR 157-RELATED"/>
    <property type="match status" value="1"/>
</dbReference>
<dbReference type="InterPro" id="IPR017452">
    <property type="entry name" value="GPCR_Rhodpsn_7TM"/>
</dbReference>
<feature type="transmembrane region" description="Helical" evidence="5">
    <location>
        <begin position="283"/>
        <end position="304"/>
    </location>
</feature>
<keyword evidence="8" id="KW-1185">Reference proteome</keyword>
<evidence type="ECO:0000256" key="3">
    <source>
        <dbReference type="ARBA" id="ARBA00022989"/>
    </source>
</evidence>
<feature type="transmembrane region" description="Helical" evidence="5">
    <location>
        <begin position="248"/>
        <end position="271"/>
    </location>
</feature>
<feature type="transmembrane region" description="Helical" evidence="5">
    <location>
        <begin position="473"/>
        <end position="503"/>
    </location>
</feature>
<evidence type="ECO:0000256" key="2">
    <source>
        <dbReference type="ARBA" id="ARBA00022692"/>
    </source>
</evidence>
<keyword evidence="4 5" id="KW-0472">Membrane</keyword>
<dbReference type="PANTHER" id="PTHR23112:SF0">
    <property type="entry name" value="TRANSMEMBRANE PROTEIN 116"/>
    <property type="match status" value="1"/>
</dbReference>
<feature type="transmembrane region" description="Helical" evidence="5">
    <location>
        <begin position="192"/>
        <end position="217"/>
    </location>
</feature>
<gene>
    <name evidence="7" type="ORF">MAR_005057</name>
</gene>